<reference evidence="9 10" key="1">
    <citation type="journal article" date="2010" name="Plant Cell">
        <title>The Chlorella variabilis NC64A genome reveals adaptation to photosymbiosis, coevolution with viruses, and cryptic sex.</title>
        <authorList>
            <person name="Blanc G."/>
            <person name="Duncan G."/>
            <person name="Agarkova I."/>
            <person name="Borodovsky M."/>
            <person name="Gurnon J."/>
            <person name="Kuo A."/>
            <person name="Lindquist E."/>
            <person name="Lucas S."/>
            <person name="Pangilinan J."/>
            <person name="Polle J."/>
            <person name="Salamov A."/>
            <person name="Terry A."/>
            <person name="Yamada T."/>
            <person name="Dunigan D.D."/>
            <person name="Grigoriev I.V."/>
            <person name="Claverie J.M."/>
            <person name="Van Etten J.L."/>
        </authorList>
    </citation>
    <scope>NUCLEOTIDE SEQUENCE [LARGE SCALE GENOMIC DNA]</scope>
    <source>
        <strain evidence="9 10">NC64A</strain>
    </source>
</reference>
<evidence type="ECO:0000256" key="4">
    <source>
        <dbReference type="ARBA" id="ARBA00022833"/>
    </source>
</evidence>
<dbReference type="GeneID" id="17358452"/>
<dbReference type="GO" id="GO:0008270">
    <property type="term" value="F:zinc ion binding"/>
    <property type="evidence" value="ECO:0007669"/>
    <property type="project" value="UniProtKB-KW"/>
</dbReference>
<protein>
    <submittedName>
        <fullName evidence="9">Uncharacterized protein</fullName>
    </submittedName>
</protein>
<dbReference type="FunFam" id="2.60.260.20:FF:000003">
    <property type="entry name" value="DnaJ subfamily A member 2"/>
    <property type="match status" value="1"/>
</dbReference>
<dbReference type="InterPro" id="IPR001623">
    <property type="entry name" value="DnaJ_domain"/>
</dbReference>
<dbReference type="Gene3D" id="2.10.230.10">
    <property type="entry name" value="Heat shock protein DnaJ, cysteine-rich domain"/>
    <property type="match status" value="1"/>
</dbReference>
<evidence type="ECO:0000259" key="7">
    <source>
        <dbReference type="PROSITE" id="PS50076"/>
    </source>
</evidence>
<feature type="domain" description="CR-type" evidence="8">
    <location>
        <begin position="152"/>
        <end position="236"/>
    </location>
</feature>
<dbReference type="Pfam" id="PF00226">
    <property type="entry name" value="DnaJ"/>
    <property type="match status" value="1"/>
</dbReference>
<gene>
    <name evidence="9" type="ORF">CHLNCDRAFT_29444</name>
</gene>
<dbReference type="InterPro" id="IPR036869">
    <property type="entry name" value="J_dom_sf"/>
</dbReference>
<dbReference type="CDD" id="cd06257">
    <property type="entry name" value="DnaJ"/>
    <property type="match status" value="1"/>
</dbReference>
<accession>E1Z452</accession>
<dbReference type="Gene3D" id="1.10.287.110">
    <property type="entry name" value="DnaJ domain"/>
    <property type="match status" value="1"/>
</dbReference>
<keyword evidence="4 5" id="KW-0862">Zinc</keyword>
<dbReference type="Proteomes" id="UP000008141">
    <property type="component" value="Unassembled WGS sequence"/>
</dbReference>
<evidence type="ECO:0000256" key="3">
    <source>
        <dbReference type="ARBA" id="ARBA00022771"/>
    </source>
</evidence>
<dbReference type="SMART" id="SM00271">
    <property type="entry name" value="DnaJ"/>
    <property type="match status" value="1"/>
</dbReference>
<dbReference type="SUPFAM" id="SSF57938">
    <property type="entry name" value="DnaJ/Hsp40 cysteine-rich domain"/>
    <property type="match status" value="1"/>
</dbReference>
<dbReference type="RefSeq" id="XP_005851097.1">
    <property type="nucleotide sequence ID" value="XM_005851035.1"/>
</dbReference>
<dbReference type="GO" id="GO:0006457">
    <property type="term" value="P:protein folding"/>
    <property type="evidence" value="ECO:0007669"/>
    <property type="project" value="InterPro"/>
</dbReference>
<dbReference type="Pfam" id="PF00684">
    <property type="entry name" value="DnaJ_CXXCXGXG"/>
    <property type="match status" value="1"/>
</dbReference>
<dbReference type="SUPFAM" id="SSF46565">
    <property type="entry name" value="Chaperone J-domain"/>
    <property type="match status" value="1"/>
</dbReference>
<dbReference type="InterPro" id="IPR002939">
    <property type="entry name" value="DnaJ_C"/>
</dbReference>
<evidence type="ECO:0000313" key="9">
    <source>
        <dbReference type="EMBL" id="EFN58995.1"/>
    </source>
</evidence>
<dbReference type="HAMAP" id="MF_01152">
    <property type="entry name" value="DnaJ"/>
    <property type="match status" value="1"/>
</dbReference>
<dbReference type="InterPro" id="IPR018253">
    <property type="entry name" value="DnaJ_domain_CS"/>
</dbReference>
<feature type="region of interest" description="Disordered" evidence="6">
    <location>
        <begin position="403"/>
        <end position="438"/>
    </location>
</feature>
<feature type="zinc finger region" description="CR-type" evidence="5">
    <location>
        <begin position="152"/>
        <end position="236"/>
    </location>
</feature>
<dbReference type="PROSITE" id="PS51188">
    <property type="entry name" value="ZF_CR"/>
    <property type="match status" value="1"/>
</dbReference>
<dbReference type="PROSITE" id="PS00636">
    <property type="entry name" value="DNAJ_1"/>
    <property type="match status" value="1"/>
</dbReference>
<dbReference type="PANTHER" id="PTHR43888">
    <property type="entry name" value="DNAJ-LIKE-2, ISOFORM A-RELATED"/>
    <property type="match status" value="1"/>
</dbReference>
<proteinExistence type="inferred from homology"/>
<dbReference type="CDD" id="cd10747">
    <property type="entry name" value="DnaJ_C"/>
    <property type="match status" value="1"/>
</dbReference>
<evidence type="ECO:0000259" key="8">
    <source>
        <dbReference type="PROSITE" id="PS51188"/>
    </source>
</evidence>
<evidence type="ECO:0000256" key="1">
    <source>
        <dbReference type="ARBA" id="ARBA00022723"/>
    </source>
</evidence>
<dbReference type="Pfam" id="PF01556">
    <property type="entry name" value="DnaJ_C"/>
    <property type="match status" value="1"/>
</dbReference>
<dbReference type="FunFam" id="2.10.230.10:FF:000001">
    <property type="entry name" value="DnaJ subfamily A member 2"/>
    <property type="match status" value="1"/>
</dbReference>
<dbReference type="OrthoDB" id="550424at2759"/>
<organism evidence="10">
    <name type="scientific">Chlorella variabilis</name>
    <name type="common">Green alga</name>
    <dbReference type="NCBI Taxonomy" id="554065"/>
    <lineage>
        <taxon>Eukaryota</taxon>
        <taxon>Viridiplantae</taxon>
        <taxon>Chlorophyta</taxon>
        <taxon>core chlorophytes</taxon>
        <taxon>Trebouxiophyceae</taxon>
        <taxon>Chlorellales</taxon>
        <taxon>Chlorellaceae</taxon>
        <taxon>Chlorella clade</taxon>
        <taxon>Chlorella</taxon>
    </lineage>
</organism>
<sequence length="438" mass="47354">MFFGGGGFPFGDIPGMGGPGGPRTRGASGPVNNKRYYEILGVAQEATDVEIKKAHRKAALKYHPDKGGDEEKFKEVNEAFDVLRDPEKRKIYDQFGEEAVKEGMGGGGGGGPADIFDLFGMGGGSRRGAPRERRSEDVVHKMKVGLDEMYKGSVRKLQMTRSVKCASCSGSGSKSGKRYTCETCHGSGVEMKLRALGPGMVQQIQQRCSRCGGGGYACPPADKCGQCDGKGLAPEKKVFEVHIEPGHRHGSKVVFRGEAGSDSPDVLPGDLIFILEQKEHGGFKRIGTDLFFEKSVSLLDALCGAHFHLPHLDERVLEVASTGVIKPDSWACIRGEGMPIHGRPFDKGNLYVHFTVEFPDEVTPKQAAALKAAFGGPTPNGAAPMAEVEEVRLLPVTDIEQEIKARREHERRTGAETYDSDSDDEMRGGQQRVSCAQQ</sequence>
<dbReference type="PROSITE" id="PS50076">
    <property type="entry name" value="DNAJ_2"/>
    <property type="match status" value="1"/>
</dbReference>
<dbReference type="GO" id="GO:0005524">
    <property type="term" value="F:ATP binding"/>
    <property type="evidence" value="ECO:0007669"/>
    <property type="project" value="InterPro"/>
</dbReference>
<dbReference type="InterPro" id="IPR012724">
    <property type="entry name" value="DnaJ"/>
</dbReference>
<feature type="domain" description="J" evidence="7">
    <location>
        <begin position="35"/>
        <end position="96"/>
    </location>
</feature>
<keyword evidence="10" id="KW-1185">Reference proteome</keyword>
<evidence type="ECO:0000256" key="6">
    <source>
        <dbReference type="SAM" id="MobiDB-lite"/>
    </source>
</evidence>
<name>E1Z452_CHLVA</name>
<dbReference type="KEGG" id="cvr:CHLNCDRAFT_29444"/>
<evidence type="ECO:0000256" key="2">
    <source>
        <dbReference type="ARBA" id="ARBA00022737"/>
    </source>
</evidence>
<dbReference type="InterPro" id="IPR036410">
    <property type="entry name" value="HSP_DnaJ_Cys-rich_dom_sf"/>
</dbReference>
<evidence type="ECO:0000313" key="10">
    <source>
        <dbReference type="Proteomes" id="UP000008141"/>
    </source>
</evidence>
<dbReference type="Gene3D" id="2.60.260.20">
    <property type="entry name" value="Urease metallochaperone UreE, N-terminal domain"/>
    <property type="match status" value="2"/>
</dbReference>
<dbReference type="STRING" id="554065.E1Z452"/>
<dbReference type="InParanoid" id="E1Z452"/>
<evidence type="ECO:0000256" key="5">
    <source>
        <dbReference type="PROSITE-ProRule" id="PRU00546"/>
    </source>
</evidence>
<dbReference type="GO" id="GO:0009408">
    <property type="term" value="P:response to heat"/>
    <property type="evidence" value="ECO:0007669"/>
    <property type="project" value="InterPro"/>
</dbReference>
<keyword evidence="3 5" id="KW-0863">Zinc-finger</keyword>
<dbReference type="OMA" id="NALCTKC"/>
<feature type="compositionally biased region" description="Basic and acidic residues" evidence="6">
    <location>
        <begin position="403"/>
        <end position="414"/>
    </location>
</feature>
<dbReference type="GO" id="GO:0051082">
    <property type="term" value="F:unfolded protein binding"/>
    <property type="evidence" value="ECO:0007669"/>
    <property type="project" value="InterPro"/>
</dbReference>
<dbReference type="CDD" id="cd10719">
    <property type="entry name" value="DnaJ_zf"/>
    <property type="match status" value="1"/>
</dbReference>
<keyword evidence="1 5" id="KW-0479">Metal-binding</keyword>
<dbReference type="InterPro" id="IPR008971">
    <property type="entry name" value="HSP40/DnaJ_pept-bd"/>
</dbReference>
<dbReference type="GO" id="GO:0030544">
    <property type="term" value="F:Hsp70 protein binding"/>
    <property type="evidence" value="ECO:0007669"/>
    <property type="project" value="InterPro"/>
</dbReference>
<dbReference type="InterPro" id="IPR001305">
    <property type="entry name" value="HSP_DnaJ_Cys-rich_dom"/>
</dbReference>
<keyword evidence="2" id="KW-0677">Repeat</keyword>
<dbReference type="PRINTS" id="PR00625">
    <property type="entry name" value="JDOMAIN"/>
</dbReference>
<dbReference type="eggNOG" id="KOG0712">
    <property type="taxonomic scope" value="Eukaryota"/>
</dbReference>
<dbReference type="InterPro" id="IPR044713">
    <property type="entry name" value="DNJA1/2-like"/>
</dbReference>
<dbReference type="SUPFAM" id="SSF49493">
    <property type="entry name" value="HSP40/DnaJ peptide-binding domain"/>
    <property type="match status" value="2"/>
</dbReference>
<dbReference type="AlphaFoldDB" id="E1Z452"/>
<dbReference type="EMBL" id="GL433836">
    <property type="protein sequence ID" value="EFN58995.1"/>
    <property type="molecule type" value="Genomic_DNA"/>
</dbReference>
<dbReference type="FunCoup" id="E1Z452">
    <property type="interactions" value="1801"/>
</dbReference>